<feature type="compositionally biased region" description="Low complexity" evidence="3">
    <location>
        <begin position="431"/>
        <end position="441"/>
    </location>
</feature>
<feature type="domain" description="GATA-type" evidence="4">
    <location>
        <begin position="458"/>
        <end position="487"/>
    </location>
</feature>
<dbReference type="InterPro" id="IPR013088">
    <property type="entry name" value="Znf_NHR/GATA"/>
</dbReference>
<dbReference type="Proteomes" id="UP000265140">
    <property type="component" value="Chromosome 9"/>
</dbReference>
<reference evidence="5" key="3">
    <citation type="submission" date="2025-08" db="UniProtKB">
        <authorList>
            <consortium name="Ensembl"/>
        </authorList>
    </citation>
    <scope>IDENTIFICATION</scope>
</reference>
<keyword evidence="2" id="KW-0862">Zinc</keyword>
<keyword evidence="2" id="KW-0479">Metal-binding</keyword>
<feature type="compositionally biased region" description="Basic and acidic residues" evidence="3">
    <location>
        <begin position="334"/>
        <end position="348"/>
    </location>
</feature>
<dbReference type="KEGG" id="els:105012144"/>
<dbReference type="GeneID" id="105012144"/>
<evidence type="ECO:0000256" key="1">
    <source>
        <dbReference type="ARBA" id="ARBA00023242"/>
    </source>
</evidence>
<dbReference type="InterPro" id="IPR000679">
    <property type="entry name" value="Znf_GATA"/>
</dbReference>
<organism evidence="5 6">
    <name type="scientific">Esox lucius</name>
    <name type="common">Northern pike</name>
    <dbReference type="NCBI Taxonomy" id="8010"/>
    <lineage>
        <taxon>Eukaryota</taxon>
        <taxon>Metazoa</taxon>
        <taxon>Chordata</taxon>
        <taxon>Craniata</taxon>
        <taxon>Vertebrata</taxon>
        <taxon>Euteleostomi</taxon>
        <taxon>Actinopterygii</taxon>
        <taxon>Neopterygii</taxon>
        <taxon>Teleostei</taxon>
        <taxon>Protacanthopterygii</taxon>
        <taxon>Esociformes</taxon>
        <taxon>Esocidae</taxon>
        <taxon>Esox</taxon>
    </lineage>
</organism>
<feature type="region of interest" description="Disordered" evidence="3">
    <location>
        <begin position="327"/>
        <end position="394"/>
    </location>
</feature>
<dbReference type="GO" id="GO:0006357">
    <property type="term" value="P:regulation of transcription by RNA polymerase II"/>
    <property type="evidence" value="ECO:0007669"/>
    <property type="project" value="TreeGrafter"/>
</dbReference>
<evidence type="ECO:0000313" key="6">
    <source>
        <dbReference type="Proteomes" id="UP000265140"/>
    </source>
</evidence>
<dbReference type="Pfam" id="PF00320">
    <property type="entry name" value="GATA"/>
    <property type="match status" value="1"/>
</dbReference>
<dbReference type="RefSeq" id="XP_010871095.1">
    <property type="nucleotide sequence ID" value="XM_010872793.4"/>
</dbReference>
<dbReference type="GO" id="GO:0005634">
    <property type="term" value="C:nucleus"/>
    <property type="evidence" value="ECO:0007669"/>
    <property type="project" value="TreeGrafter"/>
</dbReference>
<dbReference type="CDD" id="cd00202">
    <property type="entry name" value="ZnF_GATA"/>
    <property type="match status" value="1"/>
</dbReference>
<keyword evidence="2" id="KW-0863">Zinc-finger</keyword>
<feature type="region of interest" description="Disordered" evidence="3">
    <location>
        <begin position="409"/>
        <end position="453"/>
    </location>
</feature>
<dbReference type="STRING" id="8010.ENSELUP00000024737"/>
<dbReference type="OrthoDB" id="2162994at2759"/>
<name>A0A3P8Z929_ESOLU</name>
<evidence type="ECO:0000256" key="3">
    <source>
        <dbReference type="SAM" id="MobiDB-lite"/>
    </source>
</evidence>
<keyword evidence="1" id="KW-0539">Nucleus</keyword>
<evidence type="ECO:0000313" key="5">
    <source>
        <dbReference type="Ensembl" id="ENSELUP00000024737.1"/>
    </source>
</evidence>
<sequence length="535" mass="58543">MEEPDTQDDQQVTQSTILYLIQEASKLATPCPAQNSFVDIKSTTFTVSKARSRKEVMSDHSPWEVMSLINMQCERILHSGEPQEEASVTTVVYDHVLPSAVAPLPVILDDSGPPEGMDCINNTVTVCSPIVCTTGDSPPASRGEMGKLGGVSDCSPGSPGTKSPVVNCGYNTEAVMGDSGSAVVRDKDSGVTFCLAVDGFPVSEESRTVTCDPVKEDTTLKENCPEAEDELSFKHPSASVDHLFGQPLDRNIATVDETARCLDNMTHKLPGPEELNLNMTLDFNSNICFTLDPEKDKPPFPNSPPNTLLILTTELGSVNTNSKSIQDVNFTEPQEEHPQSCMDTEDKTNIVPPAPQSLSEPPPRATKVTRKQRNPSRSADARDPGFQGVTFSMQTELDDSREKCRLLITSRKYSQQRSRGRPRGSLKAGRSRSSQSSLRTSSSEEESDPSSLPRNKICASCCTKKTPLWRDAEDGTPLCNACGIRYKKYRVRCLQCWHIPRKEGNTDSRCFKCGDLLRLAPSNRKPPRLAAEAAP</sequence>
<dbReference type="SUPFAM" id="SSF57716">
    <property type="entry name" value="Glucocorticoid receptor-like (DNA-binding domain)"/>
    <property type="match status" value="1"/>
</dbReference>
<feature type="compositionally biased region" description="Pro residues" evidence="3">
    <location>
        <begin position="352"/>
        <end position="364"/>
    </location>
</feature>
<reference evidence="5" key="4">
    <citation type="submission" date="2025-09" db="UniProtKB">
        <authorList>
            <consortium name="Ensembl"/>
        </authorList>
    </citation>
    <scope>IDENTIFICATION</scope>
</reference>
<dbReference type="PROSITE" id="PS50114">
    <property type="entry name" value="GATA_ZN_FINGER_2"/>
    <property type="match status" value="1"/>
</dbReference>
<proteinExistence type="predicted"/>
<dbReference type="Gene3D" id="3.30.50.10">
    <property type="entry name" value="Erythroid Transcription Factor GATA-1, subunit A"/>
    <property type="match status" value="1"/>
</dbReference>
<dbReference type="AlphaFoldDB" id="A0A3P8Z929"/>
<keyword evidence="6" id="KW-1185">Reference proteome</keyword>
<dbReference type="RefSeq" id="XP_010871094.1">
    <property type="nucleotide sequence ID" value="XM_010872792.3"/>
</dbReference>
<dbReference type="CTD" id="100125288"/>
<dbReference type="GeneTree" id="ENSGT00470000042444"/>
<reference evidence="6" key="1">
    <citation type="journal article" date="2014" name="PLoS ONE">
        <title>The genome and linkage map of the northern pike (Esox lucius): conserved synteny revealed between the salmonid sister group and the Neoteleostei.</title>
        <authorList>
            <person name="Rondeau E.B."/>
            <person name="Minkley D.R."/>
            <person name="Leong J.S."/>
            <person name="Messmer A.M."/>
            <person name="Jantzen J.R."/>
            <person name="von Schalburg K.R."/>
            <person name="Lemon C."/>
            <person name="Bird N.H."/>
            <person name="Koop B.F."/>
        </authorList>
    </citation>
    <scope>NUCLEOTIDE SEQUENCE</scope>
</reference>
<protein>
    <recommendedName>
        <fullName evidence="4">GATA-type domain-containing protein</fullName>
    </recommendedName>
</protein>
<reference evidence="5" key="2">
    <citation type="submission" date="2020-02" db="EMBL/GenBank/DDBJ databases">
        <title>Esox lucius (northern pike) genome, fEsoLuc1, primary haplotype.</title>
        <authorList>
            <person name="Myers G."/>
            <person name="Karagic N."/>
            <person name="Meyer A."/>
            <person name="Pippel M."/>
            <person name="Reichard M."/>
            <person name="Winkler S."/>
            <person name="Tracey A."/>
            <person name="Sims Y."/>
            <person name="Howe K."/>
            <person name="Rhie A."/>
            <person name="Formenti G."/>
            <person name="Durbin R."/>
            <person name="Fedrigo O."/>
            <person name="Jarvis E.D."/>
        </authorList>
    </citation>
    <scope>NUCLEOTIDE SEQUENCE [LARGE SCALE GENOMIC DNA]</scope>
</reference>
<evidence type="ECO:0000256" key="2">
    <source>
        <dbReference type="PROSITE-ProRule" id="PRU00094"/>
    </source>
</evidence>
<dbReference type="PANTHER" id="PTHR47341">
    <property type="entry name" value="GATA-TYPE ZINC FINGER PROTEIN 1"/>
    <property type="match status" value="1"/>
</dbReference>
<dbReference type="Ensembl" id="ENSELUT00000036275.3">
    <property type="protein sequence ID" value="ENSELUP00000024737.1"/>
    <property type="gene ID" value="ENSELUG00000023468.3"/>
</dbReference>
<dbReference type="InterPro" id="IPR053116">
    <property type="entry name" value="GATA-type_Znf_Regulator"/>
</dbReference>
<dbReference type="Bgee" id="ENSELUG00000023468">
    <property type="expression patterns" value="Expressed in ovary and 3 other cell types or tissues"/>
</dbReference>
<dbReference type="InParanoid" id="A0A3P8Z929"/>
<dbReference type="GO" id="GO:0048599">
    <property type="term" value="P:oocyte development"/>
    <property type="evidence" value="ECO:0007669"/>
    <property type="project" value="TreeGrafter"/>
</dbReference>
<dbReference type="OMA" id="MDCINNT"/>
<gene>
    <name evidence="5" type="primary">ZGLP1</name>
</gene>
<accession>A0A3P8Z929</accession>
<dbReference type="GO" id="GO:0043565">
    <property type="term" value="F:sequence-specific DNA binding"/>
    <property type="evidence" value="ECO:0007669"/>
    <property type="project" value="InterPro"/>
</dbReference>
<dbReference type="GO" id="GO:0008270">
    <property type="term" value="F:zinc ion binding"/>
    <property type="evidence" value="ECO:0007669"/>
    <property type="project" value="UniProtKB-KW"/>
</dbReference>
<dbReference type="GO" id="GO:0007283">
    <property type="term" value="P:spermatogenesis"/>
    <property type="evidence" value="ECO:0007669"/>
    <property type="project" value="TreeGrafter"/>
</dbReference>
<evidence type="ECO:0000259" key="4">
    <source>
        <dbReference type="PROSITE" id="PS50114"/>
    </source>
</evidence>
<dbReference type="SMART" id="SM00401">
    <property type="entry name" value="ZnF_GATA"/>
    <property type="match status" value="1"/>
</dbReference>
<dbReference type="PANTHER" id="PTHR47341:SF1">
    <property type="entry name" value="GATA-TYPE ZINC FINGER PROTEIN 1"/>
    <property type="match status" value="1"/>
</dbReference>